<dbReference type="PANTHER" id="PTHR22674">
    <property type="entry name" value="NTPASE, KAP FAMILY P-LOOP DOMAIN-CONTAINING 1"/>
    <property type="match status" value="1"/>
</dbReference>
<evidence type="ECO:0000259" key="1">
    <source>
        <dbReference type="Pfam" id="PF07693"/>
    </source>
</evidence>
<dbReference type="SUPFAM" id="SSF52540">
    <property type="entry name" value="P-loop containing nucleoside triphosphate hydrolases"/>
    <property type="match status" value="1"/>
</dbReference>
<dbReference type="AlphaFoldDB" id="A0AB36FPU7"/>
<dbReference type="InterPro" id="IPR011646">
    <property type="entry name" value="KAP_P-loop"/>
</dbReference>
<dbReference type="InterPro" id="IPR052754">
    <property type="entry name" value="NTPase_KAP_P-loop"/>
</dbReference>
<organism evidence="2 3">
    <name type="scientific">Alteromonas macleodii</name>
    <name type="common">Pseudoalteromonas macleodii</name>
    <dbReference type="NCBI Taxonomy" id="28108"/>
    <lineage>
        <taxon>Bacteria</taxon>
        <taxon>Pseudomonadati</taxon>
        <taxon>Pseudomonadota</taxon>
        <taxon>Gammaproteobacteria</taxon>
        <taxon>Alteromonadales</taxon>
        <taxon>Alteromonadaceae</taxon>
        <taxon>Alteromonas/Salinimonas group</taxon>
        <taxon>Alteromonas</taxon>
    </lineage>
</organism>
<proteinExistence type="predicted"/>
<dbReference type="Gene3D" id="3.40.50.300">
    <property type="entry name" value="P-loop containing nucleotide triphosphate hydrolases"/>
    <property type="match status" value="1"/>
</dbReference>
<dbReference type="Proteomes" id="UP000095392">
    <property type="component" value="Unassembled WGS sequence"/>
</dbReference>
<accession>A0AB36FPU7</accession>
<dbReference type="EMBL" id="MIPY01000076">
    <property type="protein sequence ID" value="OES23913.1"/>
    <property type="molecule type" value="Genomic_DNA"/>
</dbReference>
<evidence type="ECO:0000313" key="3">
    <source>
        <dbReference type="Proteomes" id="UP000095392"/>
    </source>
</evidence>
<sequence>MDDTVPKYSEWLSEYTFDNCAVGRKAYGEFLASFLAEEKDGFVLNLNGKWGTGKTEFLKRLYTHFHNANHPVIYIDAWESDFTDNPLLVVASELINQLSGQLPVDGSDLDKLKEFLGKFLKGSAILAGSMAGKFFLDDAGGGREVVKALYESSPKELLNTMKKGYSEQVTAVNEVRSQLEHFAEALKKAHSRKLPVVVLVDELDRCRPNYAIEMLEVIKHFFNTKNFVFVVATDTEQLQNSINAVYGEKFESEAYLRRFFDRKSVLSPPDVDKFLSHYEFDHHENVLLYPDNSHFDRDPIEIVNFKMLARAYSLGLRDIDQLVAKYKACIRSIASNREQTHLVNIFTLLVALIEFDRRPDKFENRDTDKPLSNWDGEDFTISTRDESRETTFKDYYKLNVDYSVLHTLRAPDSGHEQLVKAYRLPQFQYDPAHTSSLLLHTKTSLVNNLNTSQAKILIWNSYRELVRLSGTIQ</sequence>
<gene>
    <name evidence="2" type="ORF">BFV95_4998</name>
</gene>
<dbReference type="Pfam" id="PF07693">
    <property type="entry name" value="KAP_NTPase"/>
    <property type="match status" value="1"/>
</dbReference>
<name>A0AB36FPU7_ALTMA</name>
<reference evidence="2 3" key="1">
    <citation type="submission" date="2016-09" db="EMBL/GenBank/DDBJ databases">
        <title>Draft Genome Sequence of four Alteromonas macleodii strains isolated from copper coupons and grown long-term at elevated copper levels.</title>
        <authorList>
            <person name="Cusick K."/>
            <person name="Dale J."/>
            <person name="Little B."/>
            <person name="Biffinger J."/>
        </authorList>
    </citation>
    <scope>NUCLEOTIDE SEQUENCE [LARGE SCALE GENOMIC DNA]</scope>
    <source>
        <strain evidence="2 3">KCP01</strain>
    </source>
</reference>
<protein>
    <submittedName>
        <fullName evidence="2">Archaeal ATPase family protein</fullName>
    </submittedName>
</protein>
<keyword evidence="3" id="KW-1185">Reference proteome</keyword>
<dbReference type="PANTHER" id="PTHR22674:SF6">
    <property type="entry name" value="NTPASE KAP FAMILY P-LOOP DOMAIN-CONTAINING PROTEIN 1"/>
    <property type="match status" value="1"/>
</dbReference>
<feature type="domain" description="KAP NTPase" evidence="1">
    <location>
        <begin position="27"/>
        <end position="259"/>
    </location>
</feature>
<comment type="caution">
    <text evidence="2">The sequence shown here is derived from an EMBL/GenBank/DDBJ whole genome shotgun (WGS) entry which is preliminary data.</text>
</comment>
<evidence type="ECO:0000313" key="2">
    <source>
        <dbReference type="EMBL" id="OES23913.1"/>
    </source>
</evidence>
<dbReference type="InterPro" id="IPR027417">
    <property type="entry name" value="P-loop_NTPase"/>
</dbReference>
<dbReference type="RefSeq" id="WP_069945460.1">
    <property type="nucleotide sequence ID" value="NZ_JAWQJS010000041.1"/>
</dbReference>